<protein>
    <submittedName>
        <fullName evidence="2">Uncharacterized protein</fullName>
    </submittedName>
</protein>
<dbReference type="OrthoDB" id="6436159at2759"/>
<dbReference type="Proteomes" id="UP000887013">
    <property type="component" value="Unassembled WGS sequence"/>
</dbReference>
<dbReference type="EMBL" id="BMAW01119646">
    <property type="protein sequence ID" value="GFT85691.1"/>
    <property type="molecule type" value="Genomic_DNA"/>
</dbReference>
<feature type="transmembrane region" description="Helical" evidence="1">
    <location>
        <begin position="21"/>
        <end position="38"/>
    </location>
</feature>
<dbReference type="AlphaFoldDB" id="A0A8X6U6B7"/>
<keyword evidence="1" id="KW-0812">Transmembrane</keyword>
<reference evidence="2" key="1">
    <citation type="submission" date="2020-08" db="EMBL/GenBank/DDBJ databases">
        <title>Multicomponent nature underlies the extraordinary mechanical properties of spider dragline silk.</title>
        <authorList>
            <person name="Kono N."/>
            <person name="Nakamura H."/>
            <person name="Mori M."/>
            <person name="Yoshida Y."/>
            <person name="Ohtoshi R."/>
            <person name="Malay A.D."/>
            <person name="Moran D.A.P."/>
            <person name="Tomita M."/>
            <person name="Numata K."/>
            <person name="Arakawa K."/>
        </authorList>
    </citation>
    <scope>NUCLEOTIDE SEQUENCE</scope>
</reference>
<name>A0A8X6U6B7_NEPPI</name>
<gene>
    <name evidence="2" type="ORF">NPIL_676621</name>
</gene>
<proteinExistence type="predicted"/>
<accession>A0A8X6U6B7</accession>
<comment type="caution">
    <text evidence="2">The sequence shown here is derived from an EMBL/GenBank/DDBJ whole genome shotgun (WGS) entry which is preliminary data.</text>
</comment>
<evidence type="ECO:0000256" key="1">
    <source>
        <dbReference type="SAM" id="Phobius"/>
    </source>
</evidence>
<keyword evidence="1" id="KW-1133">Transmembrane helix</keyword>
<evidence type="ECO:0000313" key="2">
    <source>
        <dbReference type="EMBL" id="GFT85691.1"/>
    </source>
</evidence>
<organism evidence="2 3">
    <name type="scientific">Nephila pilipes</name>
    <name type="common">Giant wood spider</name>
    <name type="synonym">Nephila maculata</name>
    <dbReference type="NCBI Taxonomy" id="299642"/>
    <lineage>
        <taxon>Eukaryota</taxon>
        <taxon>Metazoa</taxon>
        <taxon>Ecdysozoa</taxon>
        <taxon>Arthropoda</taxon>
        <taxon>Chelicerata</taxon>
        <taxon>Arachnida</taxon>
        <taxon>Araneae</taxon>
        <taxon>Araneomorphae</taxon>
        <taxon>Entelegynae</taxon>
        <taxon>Araneoidea</taxon>
        <taxon>Nephilidae</taxon>
        <taxon>Nephila</taxon>
    </lineage>
</organism>
<keyword evidence="1" id="KW-0472">Membrane</keyword>
<keyword evidence="3" id="KW-1185">Reference proteome</keyword>
<sequence>MYRQPCVVDKRINLSNLYSHLNYVMAWIAVFIPILHAFNYCSSWGKLLLSLFSCGTTFALKMDSGKLNILYQALNVNSLSSFLFVSSLYNKLSTQLRALSSLGVTTDQCGVILYPLVESSLPTHILRSFERQRKNIDSGQSISTLDAIVSFLKSEVQSEEKIKSSRSEILRYERECKHLAKSQNTIPAAAEFKNQRIHARFVSRFMQIAFVKELFSFH</sequence>
<evidence type="ECO:0000313" key="3">
    <source>
        <dbReference type="Proteomes" id="UP000887013"/>
    </source>
</evidence>